<proteinExistence type="predicted"/>
<sequence length="120" mass="13260">MPTSRQAALNDPSRLIRRLGEAYKELDNDQVIELVKDHLLESGPAAFEEATGSDKDIPLTAPCIIFLVFGSFNYPTMQRDGTVQWIRVSKAGYGYKAVIECLITLRRDSAVVIVHTGHAA</sequence>
<evidence type="ECO:0000313" key="2">
    <source>
        <dbReference type="Proteomes" id="UP001251528"/>
    </source>
</evidence>
<accession>A0AAJ0CE20</accession>
<dbReference type="AlphaFoldDB" id="A0AAJ0CE20"/>
<protein>
    <submittedName>
        <fullName evidence="1">Uncharacterized protein</fullName>
    </submittedName>
</protein>
<gene>
    <name evidence="1" type="ORF">QQS21_012361</name>
</gene>
<organism evidence="1 2">
    <name type="scientific">Conoideocrella luteorostrata</name>
    <dbReference type="NCBI Taxonomy" id="1105319"/>
    <lineage>
        <taxon>Eukaryota</taxon>
        <taxon>Fungi</taxon>
        <taxon>Dikarya</taxon>
        <taxon>Ascomycota</taxon>
        <taxon>Pezizomycotina</taxon>
        <taxon>Sordariomycetes</taxon>
        <taxon>Hypocreomycetidae</taxon>
        <taxon>Hypocreales</taxon>
        <taxon>Clavicipitaceae</taxon>
        <taxon>Conoideocrella</taxon>
    </lineage>
</organism>
<reference evidence="1" key="1">
    <citation type="submission" date="2023-06" db="EMBL/GenBank/DDBJ databases">
        <title>Conoideocrella luteorostrata (Hypocreales: Clavicipitaceae), a potential biocontrol fungus for elongate hemlock scale in United States Christmas tree production areas.</title>
        <authorList>
            <person name="Barrett H."/>
            <person name="Lovett B."/>
            <person name="Macias A.M."/>
            <person name="Stajich J.E."/>
            <person name="Kasson M.T."/>
        </authorList>
    </citation>
    <scope>NUCLEOTIDE SEQUENCE</scope>
    <source>
        <strain evidence="1">ARSEF 14590</strain>
    </source>
</reference>
<comment type="caution">
    <text evidence="1">The sequence shown here is derived from an EMBL/GenBank/DDBJ whole genome shotgun (WGS) entry which is preliminary data.</text>
</comment>
<dbReference type="EMBL" id="JASWJB010000516">
    <property type="protein sequence ID" value="KAK2589957.1"/>
    <property type="molecule type" value="Genomic_DNA"/>
</dbReference>
<keyword evidence="2" id="KW-1185">Reference proteome</keyword>
<name>A0AAJ0CE20_9HYPO</name>
<evidence type="ECO:0000313" key="1">
    <source>
        <dbReference type="EMBL" id="KAK2589957.1"/>
    </source>
</evidence>
<dbReference type="Proteomes" id="UP001251528">
    <property type="component" value="Unassembled WGS sequence"/>
</dbReference>